<dbReference type="Proteomes" id="UP000887013">
    <property type="component" value="Unassembled WGS sequence"/>
</dbReference>
<proteinExistence type="predicted"/>
<dbReference type="EMBL" id="BMAW01102368">
    <property type="protein sequence ID" value="GFT03991.1"/>
    <property type="molecule type" value="Genomic_DNA"/>
</dbReference>
<accession>A0A8X6NAG0</accession>
<name>A0A8X6NAG0_NEPPI</name>
<keyword evidence="3" id="KW-1185">Reference proteome</keyword>
<evidence type="ECO:0000256" key="1">
    <source>
        <dbReference type="SAM" id="MobiDB-lite"/>
    </source>
</evidence>
<evidence type="ECO:0000313" key="2">
    <source>
        <dbReference type="EMBL" id="GFT03991.1"/>
    </source>
</evidence>
<gene>
    <name evidence="2" type="ORF">NPIL_201491</name>
</gene>
<organism evidence="2 3">
    <name type="scientific">Nephila pilipes</name>
    <name type="common">Giant wood spider</name>
    <name type="synonym">Nephila maculata</name>
    <dbReference type="NCBI Taxonomy" id="299642"/>
    <lineage>
        <taxon>Eukaryota</taxon>
        <taxon>Metazoa</taxon>
        <taxon>Ecdysozoa</taxon>
        <taxon>Arthropoda</taxon>
        <taxon>Chelicerata</taxon>
        <taxon>Arachnida</taxon>
        <taxon>Araneae</taxon>
        <taxon>Araneomorphae</taxon>
        <taxon>Entelegynae</taxon>
        <taxon>Araneoidea</taxon>
        <taxon>Nephilidae</taxon>
        <taxon>Nephila</taxon>
    </lineage>
</organism>
<comment type="caution">
    <text evidence="2">The sequence shown here is derived from an EMBL/GenBank/DDBJ whole genome shotgun (WGS) entry which is preliminary data.</text>
</comment>
<protein>
    <submittedName>
        <fullName evidence="2">Uncharacterized protein</fullName>
    </submittedName>
</protein>
<dbReference type="AlphaFoldDB" id="A0A8X6NAG0"/>
<sequence length="93" mass="10110">MTSSLGAGNTLGTFPLGRGGRIEGGGRLYVSLQITVGRLFLLRRNRPETEGKVSVRARTSPTRDTRQKAVTNIDPFESAHNSNTNPKLAEIED</sequence>
<evidence type="ECO:0000313" key="3">
    <source>
        <dbReference type="Proteomes" id="UP000887013"/>
    </source>
</evidence>
<reference evidence="2" key="1">
    <citation type="submission" date="2020-08" db="EMBL/GenBank/DDBJ databases">
        <title>Multicomponent nature underlies the extraordinary mechanical properties of spider dragline silk.</title>
        <authorList>
            <person name="Kono N."/>
            <person name="Nakamura H."/>
            <person name="Mori M."/>
            <person name="Yoshida Y."/>
            <person name="Ohtoshi R."/>
            <person name="Malay A.D."/>
            <person name="Moran D.A.P."/>
            <person name="Tomita M."/>
            <person name="Numata K."/>
            <person name="Arakawa K."/>
        </authorList>
    </citation>
    <scope>NUCLEOTIDE SEQUENCE</scope>
</reference>
<feature type="region of interest" description="Disordered" evidence="1">
    <location>
        <begin position="48"/>
        <end position="93"/>
    </location>
</feature>